<protein>
    <recommendedName>
        <fullName evidence="2">HNH nuclease domain-containing protein</fullName>
    </recommendedName>
</protein>
<feature type="compositionally biased region" description="Basic and acidic residues" evidence="1">
    <location>
        <begin position="102"/>
        <end position="111"/>
    </location>
</feature>
<sequence>MAINKMVLYGYSKSRIRAEIEKCELLCANCHARFHRTKPGEEILSTVGEMDLSSGKVTEETLGELEEVGYTKADRLRLWTSLYKRDRGCQSCGESDPSSLQFHHENGDKTRGVGAMISDSYPTEEVLAEVKKCTVLCANCHRKTHRR</sequence>
<dbReference type="SMART" id="SM00507">
    <property type="entry name" value="HNHc"/>
    <property type="match status" value="1"/>
</dbReference>
<keyword evidence="4" id="KW-1185">Reference proteome</keyword>
<name>A0ABD5RBU8_9EURY</name>
<dbReference type="InterPro" id="IPR003615">
    <property type="entry name" value="HNH_nuc"/>
</dbReference>
<evidence type="ECO:0000313" key="3">
    <source>
        <dbReference type="EMBL" id="MFC5367218.1"/>
    </source>
</evidence>
<evidence type="ECO:0000256" key="1">
    <source>
        <dbReference type="SAM" id="MobiDB-lite"/>
    </source>
</evidence>
<organism evidence="3 4">
    <name type="scientific">Salinirubrum litoreum</name>
    <dbReference type="NCBI Taxonomy" id="1126234"/>
    <lineage>
        <taxon>Archaea</taxon>
        <taxon>Methanobacteriati</taxon>
        <taxon>Methanobacteriota</taxon>
        <taxon>Stenosarchaea group</taxon>
        <taxon>Halobacteria</taxon>
        <taxon>Halobacteriales</taxon>
        <taxon>Haloferacaceae</taxon>
        <taxon>Salinirubrum</taxon>
    </lineage>
</organism>
<feature type="region of interest" description="Disordered" evidence="1">
    <location>
        <begin position="92"/>
        <end position="113"/>
    </location>
</feature>
<accession>A0ABD5RBU8</accession>
<proteinExistence type="predicted"/>
<dbReference type="EMBL" id="JBHSKX010000002">
    <property type="protein sequence ID" value="MFC5367218.1"/>
    <property type="molecule type" value="Genomic_DNA"/>
</dbReference>
<dbReference type="AlphaFoldDB" id="A0ABD5RBU8"/>
<feature type="compositionally biased region" description="Polar residues" evidence="1">
    <location>
        <begin position="92"/>
        <end position="101"/>
    </location>
</feature>
<dbReference type="Proteomes" id="UP001596201">
    <property type="component" value="Unassembled WGS sequence"/>
</dbReference>
<evidence type="ECO:0000259" key="2">
    <source>
        <dbReference type="SMART" id="SM00507"/>
    </source>
</evidence>
<feature type="domain" description="HNH nuclease" evidence="2">
    <location>
        <begin position="77"/>
        <end position="142"/>
    </location>
</feature>
<comment type="caution">
    <text evidence="3">The sequence shown here is derived from an EMBL/GenBank/DDBJ whole genome shotgun (WGS) entry which is preliminary data.</text>
</comment>
<dbReference type="RefSeq" id="WP_227230910.1">
    <property type="nucleotide sequence ID" value="NZ_JAJCVJ010000002.1"/>
</dbReference>
<evidence type="ECO:0000313" key="4">
    <source>
        <dbReference type="Proteomes" id="UP001596201"/>
    </source>
</evidence>
<reference evidence="3 4" key="1">
    <citation type="journal article" date="2019" name="Int. J. Syst. Evol. Microbiol.">
        <title>The Global Catalogue of Microorganisms (GCM) 10K type strain sequencing project: providing services to taxonomists for standard genome sequencing and annotation.</title>
        <authorList>
            <consortium name="The Broad Institute Genomics Platform"/>
            <consortium name="The Broad Institute Genome Sequencing Center for Infectious Disease"/>
            <person name="Wu L."/>
            <person name="Ma J."/>
        </authorList>
    </citation>
    <scope>NUCLEOTIDE SEQUENCE [LARGE SCALE GENOMIC DNA]</scope>
    <source>
        <strain evidence="3 4">CGMCC 1.12237</strain>
    </source>
</reference>
<gene>
    <name evidence="3" type="ORF">ACFPJ5_09715</name>
</gene>